<name>A0A9D9EPB4_9SPIR</name>
<organism evidence="4 5">
    <name type="scientific">Candidatus Avitreponema avistercoris</name>
    <dbReference type="NCBI Taxonomy" id="2840705"/>
    <lineage>
        <taxon>Bacteria</taxon>
        <taxon>Pseudomonadati</taxon>
        <taxon>Spirochaetota</taxon>
        <taxon>Spirochaetia</taxon>
        <taxon>Spirochaetales</taxon>
        <taxon>Candidatus Avitreponema</taxon>
    </lineage>
</organism>
<accession>A0A9D9EPB4</accession>
<dbReference type="Proteomes" id="UP000823616">
    <property type="component" value="Unassembled WGS sequence"/>
</dbReference>
<evidence type="ECO:0000313" key="5">
    <source>
        <dbReference type="Proteomes" id="UP000823616"/>
    </source>
</evidence>
<feature type="domain" description="Alpha/beta hydrolase fold-3" evidence="3">
    <location>
        <begin position="72"/>
        <end position="272"/>
    </location>
</feature>
<proteinExistence type="inferred from homology"/>
<reference evidence="4" key="1">
    <citation type="submission" date="2020-10" db="EMBL/GenBank/DDBJ databases">
        <authorList>
            <person name="Gilroy R."/>
        </authorList>
    </citation>
    <scope>NUCLEOTIDE SEQUENCE</scope>
    <source>
        <strain evidence="4">B3-4054</strain>
    </source>
</reference>
<sequence>MSKDSVPAQKAIKAFRKAVYSPKTTIGAVRENFDALFGNPILPNNVDKEEITVGKIAADILTPEFAVGNFTVLYIHGGGFISGSRYAYRNFCASLAHESGCRLVLPEYPLAPEHPYPAALEDLYAVSVWLAGRTQQAGSVIFAGDGAGGNLALSLTHFLKSKNARLPAALVLFAPWADMACTTRKKDKKNPDPVFTPEILQTQALQYTFASNLTHPHISPLLGDFAGFPPLFIQCGSRDLLAEDCAKLAEKAEASGVNVTLDIRENLWHFFQAFDRATPEAGNAVTAAGKWIRALQKQAAEQ</sequence>
<dbReference type="GO" id="GO:0016787">
    <property type="term" value="F:hydrolase activity"/>
    <property type="evidence" value="ECO:0007669"/>
    <property type="project" value="UniProtKB-KW"/>
</dbReference>
<evidence type="ECO:0000259" key="3">
    <source>
        <dbReference type="Pfam" id="PF07859"/>
    </source>
</evidence>
<dbReference type="InterPro" id="IPR002168">
    <property type="entry name" value="Lipase_GDXG_HIS_AS"/>
</dbReference>
<evidence type="ECO:0000256" key="1">
    <source>
        <dbReference type="ARBA" id="ARBA00010515"/>
    </source>
</evidence>
<dbReference type="AlphaFoldDB" id="A0A9D9EPB4"/>
<dbReference type="Pfam" id="PF07859">
    <property type="entry name" value="Abhydrolase_3"/>
    <property type="match status" value="1"/>
</dbReference>
<dbReference type="Gene3D" id="3.40.50.1820">
    <property type="entry name" value="alpha/beta hydrolase"/>
    <property type="match status" value="1"/>
</dbReference>
<dbReference type="InterPro" id="IPR013094">
    <property type="entry name" value="AB_hydrolase_3"/>
</dbReference>
<dbReference type="PROSITE" id="PS01173">
    <property type="entry name" value="LIPASE_GDXG_HIS"/>
    <property type="match status" value="1"/>
</dbReference>
<comment type="caution">
    <text evidence="4">The sequence shown here is derived from an EMBL/GenBank/DDBJ whole genome shotgun (WGS) entry which is preliminary data.</text>
</comment>
<reference evidence="4" key="2">
    <citation type="journal article" date="2021" name="PeerJ">
        <title>Extensive microbial diversity within the chicken gut microbiome revealed by metagenomics and culture.</title>
        <authorList>
            <person name="Gilroy R."/>
            <person name="Ravi A."/>
            <person name="Getino M."/>
            <person name="Pursley I."/>
            <person name="Horton D.L."/>
            <person name="Alikhan N.F."/>
            <person name="Baker D."/>
            <person name="Gharbi K."/>
            <person name="Hall N."/>
            <person name="Watson M."/>
            <person name="Adriaenssens E.M."/>
            <person name="Foster-Nyarko E."/>
            <person name="Jarju S."/>
            <person name="Secka A."/>
            <person name="Antonio M."/>
            <person name="Oren A."/>
            <person name="Chaudhuri R.R."/>
            <person name="La Ragione R."/>
            <person name="Hildebrand F."/>
            <person name="Pallen M.J."/>
        </authorList>
    </citation>
    <scope>NUCLEOTIDE SEQUENCE</scope>
    <source>
        <strain evidence="4">B3-4054</strain>
    </source>
</reference>
<protein>
    <submittedName>
        <fullName evidence="4">Alpha/beta hydrolase</fullName>
    </submittedName>
</protein>
<dbReference type="SUPFAM" id="SSF53474">
    <property type="entry name" value="alpha/beta-Hydrolases"/>
    <property type="match status" value="1"/>
</dbReference>
<dbReference type="InterPro" id="IPR050300">
    <property type="entry name" value="GDXG_lipolytic_enzyme"/>
</dbReference>
<dbReference type="InterPro" id="IPR029058">
    <property type="entry name" value="AB_hydrolase_fold"/>
</dbReference>
<evidence type="ECO:0000256" key="2">
    <source>
        <dbReference type="ARBA" id="ARBA00022801"/>
    </source>
</evidence>
<dbReference type="EMBL" id="JADIMS010000159">
    <property type="protein sequence ID" value="MBO8451159.1"/>
    <property type="molecule type" value="Genomic_DNA"/>
</dbReference>
<comment type="similarity">
    <text evidence="1">Belongs to the 'GDXG' lipolytic enzyme family.</text>
</comment>
<dbReference type="PANTHER" id="PTHR48081:SF8">
    <property type="entry name" value="ALPHA_BETA HYDROLASE FOLD-3 DOMAIN-CONTAINING PROTEIN-RELATED"/>
    <property type="match status" value="1"/>
</dbReference>
<evidence type="ECO:0000313" key="4">
    <source>
        <dbReference type="EMBL" id="MBO8451159.1"/>
    </source>
</evidence>
<keyword evidence="2 4" id="KW-0378">Hydrolase</keyword>
<gene>
    <name evidence="4" type="ORF">IAA96_08660</name>
</gene>
<dbReference type="PANTHER" id="PTHR48081">
    <property type="entry name" value="AB HYDROLASE SUPERFAMILY PROTEIN C4A8.06C"/>
    <property type="match status" value="1"/>
</dbReference>